<dbReference type="EMBL" id="BNAT01000036">
    <property type="protein sequence ID" value="GHE51473.1"/>
    <property type="molecule type" value="Genomic_DNA"/>
</dbReference>
<protein>
    <submittedName>
        <fullName evidence="1">Uncharacterized protein</fullName>
    </submittedName>
</protein>
<dbReference type="Proteomes" id="UP000603227">
    <property type="component" value="Unassembled WGS sequence"/>
</dbReference>
<dbReference type="AlphaFoldDB" id="A0A919DIN1"/>
<proteinExistence type="predicted"/>
<gene>
    <name evidence="1" type="ORF">GCM10017771_73720</name>
</gene>
<reference evidence="1" key="1">
    <citation type="journal article" date="2014" name="Int. J. Syst. Evol. Microbiol.">
        <title>Complete genome sequence of Corynebacterium casei LMG S-19264T (=DSM 44701T), isolated from a smear-ripened cheese.</title>
        <authorList>
            <consortium name="US DOE Joint Genome Institute (JGI-PGF)"/>
            <person name="Walter F."/>
            <person name="Albersmeier A."/>
            <person name="Kalinowski J."/>
            <person name="Ruckert C."/>
        </authorList>
    </citation>
    <scope>NUCLEOTIDE SEQUENCE</scope>
    <source>
        <strain evidence="1">CGMCC 4.7403</strain>
    </source>
</reference>
<accession>A0A919DIN1</accession>
<name>A0A919DIN1_9ACTN</name>
<keyword evidence="2" id="KW-1185">Reference proteome</keyword>
<reference evidence="1" key="2">
    <citation type="submission" date="2020-09" db="EMBL/GenBank/DDBJ databases">
        <authorList>
            <person name="Sun Q."/>
            <person name="Zhou Y."/>
        </authorList>
    </citation>
    <scope>NUCLEOTIDE SEQUENCE</scope>
    <source>
        <strain evidence="1">CGMCC 4.7403</strain>
    </source>
</reference>
<evidence type="ECO:0000313" key="1">
    <source>
        <dbReference type="EMBL" id="GHE51473.1"/>
    </source>
</evidence>
<sequence>MNDSEVNLSQIGRVAGVGRAAVANWRRRHGDFPEPAGGTETSPTFQRTAAEDWLRAHGKLPTDEPPTPHEPATVTFTSGRTVTLLAPHLSIPDGWNDEFEALGGFIPTNAEVPWPTVDVERADVPGHEPFAATRANVDISYVPSTPLRFLKLTWLGQGRHPVNAVTPTDESTPRTETDG</sequence>
<dbReference type="RefSeq" id="WP_189786804.1">
    <property type="nucleotide sequence ID" value="NZ_BNAT01000036.1"/>
</dbReference>
<comment type="caution">
    <text evidence="1">The sequence shown here is derived from an EMBL/GenBank/DDBJ whole genome shotgun (WGS) entry which is preliminary data.</text>
</comment>
<organism evidence="1 2">
    <name type="scientific">Streptomyces capitiformicae</name>
    <dbReference type="NCBI Taxonomy" id="2014920"/>
    <lineage>
        <taxon>Bacteria</taxon>
        <taxon>Bacillati</taxon>
        <taxon>Actinomycetota</taxon>
        <taxon>Actinomycetes</taxon>
        <taxon>Kitasatosporales</taxon>
        <taxon>Streptomycetaceae</taxon>
        <taxon>Streptomyces</taxon>
    </lineage>
</organism>
<evidence type="ECO:0000313" key="2">
    <source>
        <dbReference type="Proteomes" id="UP000603227"/>
    </source>
</evidence>